<accession>A0A382XB49</accession>
<proteinExistence type="predicted"/>
<gene>
    <name evidence="1" type="ORF">METZ01_LOCUS420679</name>
</gene>
<dbReference type="AlphaFoldDB" id="A0A382XB49"/>
<reference evidence="1" key="1">
    <citation type="submission" date="2018-05" db="EMBL/GenBank/DDBJ databases">
        <authorList>
            <person name="Lanie J.A."/>
            <person name="Ng W.-L."/>
            <person name="Kazmierczak K.M."/>
            <person name="Andrzejewski T.M."/>
            <person name="Davidsen T.M."/>
            <person name="Wayne K.J."/>
            <person name="Tettelin H."/>
            <person name="Glass J.I."/>
            <person name="Rusch D."/>
            <person name="Podicherti R."/>
            <person name="Tsui H.-C.T."/>
            <person name="Winkler M.E."/>
        </authorList>
    </citation>
    <scope>NUCLEOTIDE SEQUENCE</scope>
</reference>
<dbReference type="EMBL" id="UINC01166073">
    <property type="protein sequence ID" value="SVD67825.1"/>
    <property type="molecule type" value="Genomic_DNA"/>
</dbReference>
<protein>
    <submittedName>
        <fullName evidence="1">Uncharacterized protein</fullName>
    </submittedName>
</protein>
<name>A0A382XB49_9ZZZZ</name>
<organism evidence="1">
    <name type="scientific">marine metagenome</name>
    <dbReference type="NCBI Taxonomy" id="408172"/>
    <lineage>
        <taxon>unclassified sequences</taxon>
        <taxon>metagenomes</taxon>
        <taxon>ecological metagenomes</taxon>
    </lineage>
</organism>
<evidence type="ECO:0000313" key="1">
    <source>
        <dbReference type="EMBL" id="SVD67825.1"/>
    </source>
</evidence>
<sequence length="197" mass="20173">MPLWGTTHDAASNKPKWLPDSAGHTYDKTGVYATNRGWETKLPGSDAPEILVAIGGLAGATAAVGLKHPTMSNYRIVTSAAHGSSNNIVFEIAYDERITYTAGSAATLLLTAGAGSNVTATVTHISGTAIATGVSGNVLRFKATSSQATTYDLANDVAMGNRTALKDAISGTNLELASGKLTSAVKTAIGYSQITIA</sequence>